<evidence type="ECO:0000313" key="3">
    <source>
        <dbReference type="Proteomes" id="UP001152300"/>
    </source>
</evidence>
<dbReference type="AlphaFoldDB" id="A0A9X0AIB4"/>
<accession>A0A9X0AIB4</accession>
<keyword evidence="3" id="KW-1185">Reference proteome</keyword>
<reference evidence="2" key="1">
    <citation type="submission" date="2022-11" db="EMBL/GenBank/DDBJ databases">
        <title>Genome Resource of Sclerotinia nivalis Strain SnTB1, a Plant Pathogen Isolated from American Ginseng.</title>
        <authorList>
            <person name="Fan S."/>
        </authorList>
    </citation>
    <scope>NUCLEOTIDE SEQUENCE</scope>
    <source>
        <strain evidence="2">SnTB1</strain>
    </source>
</reference>
<protein>
    <submittedName>
        <fullName evidence="2">Uncharacterized protein</fullName>
    </submittedName>
</protein>
<feature type="compositionally biased region" description="Low complexity" evidence="1">
    <location>
        <begin position="47"/>
        <end position="59"/>
    </location>
</feature>
<feature type="compositionally biased region" description="Basic and acidic residues" evidence="1">
    <location>
        <begin position="122"/>
        <end position="131"/>
    </location>
</feature>
<evidence type="ECO:0000256" key="1">
    <source>
        <dbReference type="SAM" id="MobiDB-lite"/>
    </source>
</evidence>
<name>A0A9X0AIB4_9HELO</name>
<proteinExistence type="predicted"/>
<organism evidence="2 3">
    <name type="scientific">Sclerotinia nivalis</name>
    <dbReference type="NCBI Taxonomy" id="352851"/>
    <lineage>
        <taxon>Eukaryota</taxon>
        <taxon>Fungi</taxon>
        <taxon>Dikarya</taxon>
        <taxon>Ascomycota</taxon>
        <taxon>Pezizomycotina</taxon>
        <taxon>Leotiomycetes</taxon>
        <taxon>Helotiales</taxon>
        <taxon>Sclerotiniaceae</taxon>
        <taxon>Sclerotinia</taxon>
    </lineage>
</organism>
<evidence type="ECO:0000313" key="2">
    <source>
        <dbReference type="EMBL" id="KAJ8061483.1"/>
    </source>
</evidence>
<feature type="compositionally biased region" description="Polar residues" evidence="1">
    <location>
        <begin position="151"/>
        <end position="161"/>
    </location>
</feature>
<feature type="region of interest" description="Disordered" evidence="1">
    <location>
        <begin position="1"/>
        <end position="63"/>
    </location>
</feature>
<feature type="compositionally biased region" description="Polar residues" evidence="1">
    <location>
        <begin position="172"/>
        <end position="186"/>
    </location>
</feature>
<comment type="caution">
    <text evidence="2">The sequence shown here is derived from an EMBL/GenBank/DDBJ whole genome shotgun (WGS) entry which is preliminary data.</text>
</comment>
<feature type="compositionally biased region" description="Low complexity" evidence="1">
    <location>
        <begin position="94"/>
        <end position="106"/>
    </location>
</feature>
<dbReference type="Proteomes" id="UP001152300">
    <property type="component" value="Unassembled WGS sequence"/>
</dbReference>
<gene>
    <name evidence="2" type="ORF">OCU04_009298</name>
</gene>
<dbReference type="EMBL" id="JAPEIS010000011">
    <property type="protein sequence ID" value="KAJ8061483.1"/>
    <property type="molecule type" value="Genomic_DNA"/>
</dbReference>
<feature type="region of interest" description="Disordered" evidence="1">
    <location>
        <begin position="89"/>
        <end position="186"/>
    </location>
</feature>
<sequence>MSRTGDFVEALDHHAYRTGQPDFAGEDQPHRGPGRAFVDPNPDIPDTPDTYTDTFSDTPSRTSYVGSATQYLDPQKEYQQAPSYSQLPRHAPISYTSSHSSYSATAHRQDPARSRSPFRVNHVRDIRDPHPRAGYQRNTSRSRSLLPVHNRSISPPSSYSGTAPRRRPALQASPSQMSNRSTSRNSYYGAGYQENLPRIILIPPPRSPPPLPHPAPLPVITPQSFPYPVDRTTPLRGILRTEQVPSPSSVHYTSSGPSAPYAATQETRGILGSVDYYENDAFTRHEKAQDAEASYAWAQKMKEPEMIPLLRDLERMKISPGKAVRRGEQGYGRWESK</sequence>
<dbReference type="OrthoDB" id="10449036at2759"/>